<feature type="region of interest" description="Disordered" evidence="6">
    <location>
        <begin position="1"/>
        <end position="37"/>
    </location>
</feature>
<keyword evidence="3 7" id="KW-0240">DNA-directed RNA polymerase</keyword>
<keyword evidence="8" id="KW-1185">Reference proteome</keyword>
<dbReference type="GO" id="GO:0006351">
    <property type="term" value="P:DNA-templated transcription"/>
    <property type="evidence" value="ECO:0007669"/>
    <property type="project" value="InterPro"/>
</dbReference>
<dbReference type="GO" id="GO:0003677">
    <property type="term" value="F:DNA binding"/>
    <property type="evidence" value="ECO:0007669"/>
    <property type="project" value="InterPro"/>
</dbReference>
<evidence type="ECO:0000256" key="5">
    <source>
        <dbReference type="ARBA" id="ARBA00023242"/>
    </source>
</evidence>
<proteinExistence type="inferred from homology"/>
<keyword evidence="4" id="KW-0804">Transcription</keyword>
<comment type="subcellular location">
    <subcellularLocation>
        <location evidence="1">Nucleus</location>
        <location evidence="1">Nucleolus</location>
    </subcellularLocation>
</comment>
<evidence type="ECO:0000256" key="2">
    <source>
        <dbReference type="ARBA" id="ARBA00009430"/>
    </source>
</evidence>
<dbReference type="Proteomes" id="UP000664203">
    <property type="component" value="Unassembled WGS sequence"/>
</dbReference>
<dbReference type="EMBL" id="CAJPDR010000091">
    <property type="protein sequence ID" value="CAF9916479.1"/>
    <property type="molecule type" value="Genomic_DNA"/>
</dbReference>
<sequence>MAAHQQEMSEKKRKRHEERPEGPPSKKSAKESPSQNIKVSVIEDGDDWLPVLASTPGLNIPSTLSMKPYMKSRPDASRSSLAIPELLLHSSAHLKLDFTAREESSNGSESHLKHYIGVYDPETGQLQLVQARKLVIRSTLRSSDHDEKGNDSEKDVPNNLSARSNLGLAFGTKKSQKAIRAVTANAIKASPTKTKSQTPGTGRALDPVASAVVSSMAQFTSSMPTREQLQADIDENKPVPKPNLAAETPKDVYPVEQLVGGTNVLRNMNVRELMDQVKAGKDVKTKSLFVSSRLKGVVLSDDVKRVRTLRYLLLLLEWYKGLKVGSKGAKKVPKDEEIGSLIEQYGSDVVRGVGRRFAVWGELNKWHLDNLITHICALALTLDNFATDTHDIREDLKLDVKNVQNYFRELGCAVAPPTEIERGKLKMTKAEGAGHRIAKLRLPLEFPKMRRPMAGKKKK</sequence>
<comment type="caution">
    <text evidence="7">The sequence shown here is derived from an EMBL/GenBank/DDBJ whole genome shotgun (WGS) entry which is preliminary data.</text>
</comment>
<gene>
    <name evidence="7" type="primary">RPA49</name>
    <name evidence="7" type="ORF">ALECFALPRED_010733</name>
</gene>
<name>A0A8H3IK16_9LECA</name>
<dbReference type="OrthoDB" id="532500at2759"/>
<keyword evidence="5" id="KW-0539">Nucleus</keyword>
<dbReference type="GO" id="GO:0005730">
    <property type="term" value="C:nucleolus"/>
    <property type="evidence" value="ECO:0007669"/>
    <property type="project" value="UniProtKB-SubCell"/>
</dbReference>
<protein>
    <submittedName>
        <fullName evidence="7">DNA-directed RNA polymerase I subunit rpa49</fullName>
    </submittedName>
</protein>
<dbReference type="AlphaFoldDB" id="A0A8H3IK16"/>
<dbReference type="InterPro" id="IPR009668">
    <property type="entry name" value="RNA_pol-assoc_fac_A49-like"/>
</dbReference>
<evidence type="ECO:0000256" key="6">
    <source>
        <dbReference type="SAM" id="MobiDB-lite"/>
    </source>
</evidence>
<evidence type="ECO:0000313" key="7">
    <source>
        <dbReference type="EMBL" id="CAF9916479.1"/>
    </source>
</evidence>
<dbReference type="PANTHER" id="PTHR14440">
    <property type="entry name" value="DNA-DIRECTED RNA POLYMERASE I SUBUNIT RPA49"/>
    <property type="match status" value="1"/>
</dbReference>
<dbReference type="GO" id="GO:0000428">
    <property type="term" value="C:DNA-directed RNA polymerase complex"/>
    <property type="evidence" value="ECO:0007669"/>
    <property type="project" value="UniProtKB-KW"/>
</dbReference>
<evidence type="ECO:0000256" key="3">
    <source>
        <dbReference type="ARBA" id="ARBA00022478"/>
    </source>
</evidence>
<feature type="compositionally biased region" description="Basic and acidic residues" evidence="6">
    <location>
        <begin position="142"/>
        <end position="156"/>
    </location>
</feature>
<organism evidence="7 8">
    <name type="scientific">Alectoria fallacina</name>
    <dbReference type="NCBI Taxonomy" id="1903189"/>
    <lineage>
        <taxon>Eukaryota</taxon>
        <taxon>Fungi</taxon>
        <taxon>Dikarya</taxon>
        <taxon>Ascomycota</taxon>
        <taxon>Pezizomycotina</taxon>
        <taxon>Lecanoromycetes</taxon>
        <taxon>OSLEUM clade</taxon>
        <taxon>Lecanoromycetidae</taxon>
        <taxon>Lecanorales</taxon>
        <taxon>Lecanorineae</taxon>
        <taxon>Parmeliaceae</taxon>
        <taxon>Alectoria</taxon>
    </lineage>
</organism>
<evidence type="ECO:0000256" key="4">
    <source>
        <dbReference type="ARBA" id="ARBA00023163"/>
    </source>
</evidence>
<reference evidence="7" key="1">
    <citation type="submission" date="2021-03" db="EMBL/GenBank/DDBJ databases">
        <authorList>
            <person name="Tagirdzhanova G."/>
        </authorList>
    </citation>
    <scope>NUCLEOTIDE SEQUENCE</scope>
</reference>
<comment type="similarity">
    <text evidence="2">Belongs to the eukaryotic RPA49/POLR1E RNA polymerase subunit family.</text>
</comment>
<feature type="region of interest" description="Disordered" evidence="6">
    <location>
        <begin position="140"/>
        <end position="162"/>
    </location>
</feature>
<evidence type="ECO:0000256" key="1">
    <source>
        <dbReference type="ARBA" id="ARBA00004604"/>
    </source>
</evidence>
<evidence type="ECO:0000313" key="8">
    <source>
        <dbReference type="Proteomes" id="UP000664203"/>
    </source>
</evidence>
<accession>A0A8H3IK16</accession>
<dbReference type="Pfam" id="PF06870">
    <property type="entry name" value="RNA_pol_I_A49"/>
    <property type="match status" value="1"/>
</dbReference>